<protein>
    <recommendedName>
        <fullName evidence="3">HNH endonuclease</fullName>
    </recommendedName>
</protein>
<gene>
    <name evidence="1" type="ORF">POF43_005115</name>
</gene>
<evidence type="ECO:0008006" key="3">
    <source>
        <dbReference type="Google" id="ProtNLM"/>
    </source>
</evidence>
<reference evidence="1 2" key="1">
    <citation type="submission" date="2023-05" db="EMBL/GenBank/DDBJ databases">
        <title>Streptantibioticus silvisoli sp. nov., acidotolerant actinomycetes 1 from pine litter.</title>
        <authorList>
            <person name="Swiecimska M."/>
            <person name="Golinska P."/>
            <person name="Sangal V."/>
            <person name="Wachnowicz B."/>
            <person name="Goodfellow M."/>
        </authorList>
    </citation>
    <scope>NUCLEOTIDE SEQUENCE [LARGE SCALE GENOMIC DNA]</scope>
    <source>
        <strain evidence="1 2">SL54</strain>
    </source>
</reference>
<proteinExistence type="predicted"/>
<accession>A0ABT6VUF0</accession>
<keyword evidence="2" id="KW-1185">Reference proteome</keyword>
<dbReference type="EMBL" id="JAAGKO020000004">
    <property type="protein sequence ID" value="MDI5962105.1"/>
    <property type="molecule type" value="Genomic_DNA"/>
</dbReference>
<evidence type="ECO:0000313" key="2">
    <source>
        <dbReference type="Proteomes" id="UP001156398"/>
    </source>
</evidence>
<evidence type="ECO:0000313" key="1">
    <source>
        <dbReference type="EMBL" id="MDI5962105.1"/>
    </source>
</evidence>
<comment type="caution">
    <text evidence="1">The sequence shown here is derived from an EMBL/GenBank/DDBJ whole genome shotgun (WGS) entry which is preliminary data.</text>
</comment>
<name>A0ABT6VUF0_9ACTN</name>
<dbReference type="RefSeq" id="WP_271324217.1">
    <property type="nucleotide sequence ID" value="NZ_JAAGKO020000004.1"/>
</dbReference>
<organism evidence="1 2">
    <name type="scientific">Streptantibioticus silvisoli</name>
    <dbReference type="NCBI Taxonomy" id="2705255"/>
    <lineage>
        <taxon>Bacteria</taxon>
        <taxon>Bacillati</taxon>
        <taxon>Actinomycetota</taxon>
        <taxon>Actinomycetes</taxon>
        <taxon>Kitasatosporales</taxon>
        <taxon>Streptomycetaceae</taxon>
        <taxon>Streptantibioticus</taxon>
    </lineage>
</organism>
<sequence>MNVNGEELPSWRDESRGTMIRCALWLLAEVGAGNVFTKTELREAFPETSQIDRRLRDLRDRGWLIGTNREDPTLKPSEQRFVQRGADVWKPGQGRAAAGRTASISAAQRQETFAADGYLCRVCGIAGGETYENGWETAQLDVARRETLLPGGGKRTMLMTECKKCRVARRESEADVAGVISELDGLSSFERDHFAQWVAADARDLSVLERIWGRYRVLPAEARKVVQDAANSR</sequence>
<dbReference type="Proteomes" id="UP001156398">
    <property type="component" value="Unassembled WGS sequence"/>
</dbReference>